<dbReference type="AlphaFoldDB" id="A0A6J1Q950"/>
<evidence type="ECO:0000313" key="4">
    <source>
        <dbReference type="RefSeq" id="XP_024878194.1"/>
    </source>
</evidence>
<protein>
    <submittedName>
        <fullName evidence="2 3">Uncharacterized protein LOC112458675</fullName>
    </submittedName>
</protein>
<organism evidence="1 3">
    <name type="scientific">Temnothorax curvispinosus</name>
    <dbReference type="NCBI Taxonomy" id="300111"/>
    <lineage>
        <taxon>Eukaryota</taxon>
        <taxon>Metazoa</taxon>
        <taxon>Ecdysozoa</taxon>
        <taxon>Arthropoda</taxon>
        <taxon>Hexapoda</taxon>
        <taxon>Insecta</taxon>
        <taxon>Pterygota</taxon>
        <taxon>Neoptera</taxon>
        <taxon>Endopterygota</taxon>
        <taxon>Hymenoptera</taxon>
        <taxon>Apocrita</taxon>
        <taxon>Aculeata</taxon>
        <taxon>Formicoidea</taxon>
        <taxon>Formicidae</taxon>
        <taxon>Myrmicinae</taxon>
        <taxon>Temnothorax</taxon>
    </lineage>
</organism>
<dbReference type="Proteomes" id="UP000504618">
    <property type="component" value="Unplaced"/>
</dbReference>
<evidence type="ECO:0000313" key="1">
    <source>
        <dbReference type="Proteomes" id="UP000504618"/>
    </source>
</evidence>
<dbReference type="RefSeq" id="XP_024878194.1">
    <property type="nucleotide sequence ID" value="XM_025022426.1"/>
</dbReference>
<name>A0A6J1Q950_9HYME</name>
<dbReference type="PANTHER" id="PTHR12517">
    <property type="entry name" value="VACUOLAR PROTEIN SORTING-ASSOCIATED PROTEIN 13B"/>
    <property type="match status" value="1"/>
</dbReference>
<dbReference type="InterPro" id="IPR039782">
    <property type="entry name" value="VPS13B"/>
</dbReference>
<reference evidence="2 3" key="1">
    <citation type="submission" date="2025-04" db="UniProtKB">
        <authorList>
            <consortium name="RefSeq"/>
        </authorList>
    </citation>
    <scope>IDENTIFICATION</scope>
    <source>
        <tissue evidence="2 3">Whole body</tissue>
    </source>
</reference>
<dbReference type="PANTHER" id="PTHR12517:SF0">
    <property type="entry name" value="INTERMEMBRANE LIPID TRANSFER PROTEIN VPS13B"/>
    <property type="match status" value="1"/>
</dbReference>
<gene>
    <name evidence="2 3 4" type="primary">LOC112458675</name>
</gene>
<keyword evidence="1" id="KW-1185">Reference proteome</keyword>
<proteinExistence type="predicted"/>
<dbReference type="GeneID" id="112458675"/>
<evidence type="ECO:0000313" key="2">
    <source>
        <dbReference type="RefSeq" id="XP_024878192.1"/>
    </source>
</evidence>
<dbReference type="RefSeq" id="XP_024878192.1">
    <property type="nucleotide sequence ID" value="XM_025022424.1"/>
</dbReference>
<sequence length="252" mass="28414">MILPPFEFLVNCGKITYSLSNIYLKRYKYISCFDITITAIALGNAQNLNAIPSEKDFKIYMIETNHGDPHPDTGIPPSFATIKSEMILGKNRQFFIEMGRPTKVHFSLSRLNQLYNIRNKVLSCFIDDDVQVPTEKNETTDMDSQNIAVPTKSRKFSVPDLHLNTRQVVLSLKTDTGAEIITSLASLNGNLSTLLRLDRIYSNLSIDSFIVSAILNGNIKVLLNPWCCNFVCGFLYVDFCSLGSERLLEEIL</sequence>
<dbReference type="RefSeq" id="XP_024878193.1">
    <property type="nucleotide sequence ID" value="XM_025022425.1"/>
</dbReference>
<dbReference type="OrthoDB" id="445152at2759"/>
<evidence type="ECO:0000313" key="3">
    <source>
        <dbReference type="RefSeq" id="XP_024878193.1"/>
    </source>
</evidence>
<accession>A0A6J1Q950</accession>